<evidence type="ECO:0000256" key="6">
    <source>
        <dbReference type="ARBA" id="ARBA00023237"/>
    </source>
</evidence>
<sequence>MLHGKALKKAIASLALLLVCGCSSTPVGKPPPFSPMDRAIERNAMIDPGTPAAIQATALAPSSRASLWTGARGSLLGDRRAMQRGDIMTVVIEIDDRAEISNSTDRSRSASQQAGIPQLLGIPQRIDPRLPEGASSADLVDLSSSSSTSGDGSVRRNEKLTLRVAATIIDVLPNGVLAIVGQQEVRVNFELRELMVTGYVRPEDITRQNEITYDKIASARISYGGRGQITDMQQPRYGQQILEATLPF</sequence>
<keyword evidence="6 7" id="KW-0998">Cell outer membrane</keyword>
<feature type="region of interest" description="Disordered" evidence="8">
    <location>
        <begin position="101"/>
        <end position="155"/>
    </location>
</feature>
<dbReference type="EMBL" id="CP151767">
    <property type="protein sequence ID" value="WZU68055.1"/>
    <property type="molecule type" value="Genomic_DNA"/>
</dbReference>
<keyword evidence="10" id="KW-0969">Cilium</keyword>
<dbReference type="GO" id="GO:0009279">
    <property type="term" value="C:cell outer membrane"/>
    <property type="evidence" value="ECO:0007669"/>
    <property type="project" value="UniProtKB-SubCell"/>
</dbReference>
<evidence type="ECO:0000256" key="4">
    <source>
        <dbReference type="ARBA" id="ARBA00023136"/>
    </source>
</evidence>
<evidence type="ECO:0000256" key="8">
    <source>
        <dbReference type="SAM" id="MobiDB-lite"/>
    </source>
</evidence>
<dbReference type="PROSITE" id="PS51257">
    <property type="entry name" value="PROKAR_LIPOPROTEIN"/>
    <property type="match status" value="1"/>
</dbReference>
<keyword evidence="10" id="KW-0282">Flagellum</keyword>
<dbReference type="RefSeq" id="WP_342077348.1">
    <property type="nucleotide sequence ID" value="NZ_CP151767.2"/>
</dbReference>
<evidence type="ECO:0000256" key="2">
    <source>
        <dbReference type="ARBA" id="ARBA00006929"/>
    </source>
</evidence>
<comment type="subunit">
    <text evidence="7">The basal body constitutes a major portion of the flagellar organelle and consists of four rings (L,P,S, and M) mounted on a central rod.</text>
</comment>
<dbReference type="Pfam" id="PF02107">
    <property type="entry name" value="FlgH"/>
    <property type="match status" value="1"/>
</dbReference>
<reference evidence="10 11" key="2">
    <citation type="submission" date="2024-08" db="EMBL/GenBank/DDBJ databases">
        <title>Phylogenomic analyses of a clade within the roseobacter group suggest taxonomic reassignments of species of the genera Aestuariivita, Citreicella, Loktanella, Nautella, Pelagibaca, Ruegeria, Thalassobius, Thiobacimonas and Tropicibacter, and the proposal o.</title>
        <authorList>
            <person name="Jeon C.O."/>
        </authorList>
    </citation>
    <scope>NUCLEOTIDE SEQUENCE [LARGE SCALE GENOMIC DNA]</scope>
    <source>
        <strain evidence="10 11">SS1-5</strain>
    </source>
</reference>
<feature type="compositionally biased region" description="Low complexity" evidence="8">
    <location>
        <begin position="133"/>
        <end position="152"/>
    </location>
</feature>
<reference evidence="11" key="1">
    <citation type="submission" date="2024-04" db="EMBL/GenBank/DDBJ databases">
        <title>Phylogenomic analyses of a clade within the roseobacter group suggest taxonomic reassignments of species of the genera Aestuariivita, Citreicella, Loktanella, Nautella, Pelagibaca, Ruegeria, Thalassobius, Thiobacimonas and Tropicibacter, and the proposal o.</title>
        <authorList>
            <person name="Jeon C.O."/>
        </authorList>
    </citation>
    <scope>NUCLEOTIDE SEQUENCE [LARGE SCALE GENOMIC DNA]</scope>
    <source>
        <strain evidence="11">SS1-5</strain>
    </source>
</reference>
<keyword evidence="3 7" id="KW-0732">Signal</keyword>
<keyword evidence="7" id="KW-0449">Lipoprotein</keyword>
<name>A0AAN0NL14_9RHOB</name>
<keyword evidence="11" id="KW-1185">Reference proteome</keyword>
<protein>
    <recommendedName>
        <fullName evidence="7">Flagellar L-ring protein</fullName>
    </recommendedName>
    <alternativeName>
        <fullName evidence="7">Basal body L-ring protein</fullName>
    </alternativeName>
</protein>
<organism evidence="10 11">
    <name type="scientific">Yoonia rhodophyticola</name>
    <dbReference type="NCBI Taxonomy" id="3137370"/>
    <lineage>
        <taxon>Bacteria</taxon>
        <taxon>Pseudomonadati</taxon>
        <taxon>Pseudomonadota</taxon>
        <taxon>Alphaproteobacteria</taxon>
        <taxon>Rhodobacterales</taxon>
        <taxon>Paracoccaceae</taxon>
        <taxon>Yoonia</taxon>
    </lineage>
</organism>
<evidence type="ECO:0000313" key="11">
    <source>
        <dbReference type="Proteomes" id="UP001470809"/>
    </source>
</evidence>
<keyword evidence="10" id="KW-0966">Cell projection</keyword>
<dbReference type="Proteomes" id="UP001470809">
    <property type="component" value="Chromosome"/>
</dbReference>
<keyword evidence="5 7" id="KW-0975">Bacterial flagellum</keyword>
<evidence type="ECO:0000256" key="3">
    <source>
        <dbReference type="ARBA" id="ARBA00022729"/>
    </source>
</evidence>
<feature type="chain" id="PRO_5042816200" description="Flagellar L-ring protein" evidence="9">
    <location>
        <begin position="29"/>
        <end position="248"/>
    </location>
</feature>
<dbReference type="PANTHER" id="PTHR34933:SF1">
    <property type="entry name" value="FLAGELLAR L-RING PROTEIN"/>
    <property type="match status" value="1"/>
</dbReference>
<dbReference type="KEGG" id="yrh:AABB31_03690"/>
<dbReference type="GO" id="GO:0003774">
    <property type="term" value="F:cytoskeletal motor activity"/>
    <property type="evidence" value="ECO:0007669"/>
    <property type="project" value="InterPro"/>
</dbReference>
<dbReference type="PANTHER" id="PTHR34933">
    <property type="entry name" value="FLAGELLAR L-RING PROTEIN"/>
    <property type="match status" value="1"/>
</dbReference>
<dbReference type="AlphaFoldDB" id="A0AAN0NL14"/>
<evidence type="ECO:0000256" key="7">
    <source>
        <dbReference type="HAMAP-Rule" id="MF_00415"/>
    </source>
</evidence>
<feature type="signal peptide" evidence="9">
    <location>
        <begin position="1"/>
        <end position="28"/>
    </location>
</feature>
<proteinExistence type="inferred from homology"/>
<dbReference type="HAMAP" id="MF_00415">
    <property type="entry name" value="FlgH"/>
    <property type="match status" value="1"/>
</dbReference>
<evidence type="ECO:0000313" key="10">
    <source>
        <dbReference type="EMBL" id="WZU68055.1"/>
    </source>
</evidence>
<evidence type="ECO:0000256" key="5">
    <source>
        <dbReference type="ARBA" id="ARBA00023143"/>
    </source>
</evidence>
<evidence type="ECO:0000256" key="1">
    <source>
        <dbReference type="ARBA" id="ARBA00002591"/>
    </source>
</evidence>
<dbReference type="PRINTS" id="PR01008">
    <property type="entry name" value="FLGLRINGFLGH"/>
</dbReference>
<comment type="function">
    <text evidence="1 7">Assembles around the rod to form the L-ring and probably protects the motor/basal body from shearing forces during rotation.</text>
</comment>
<dbReference type="GO" id="GO:0071973">
    <property type="term" value="P:bacterial-type flagellum-dependent cell motility"/>
    <property type="evidence" value="ECO:0007669"/>
    <property type="project" value="InterPro"/>
</dbReference>
<keyword evidence="4 7" id="KW-0472">Membrane</keyword>
<dbReference type="GO" id="GO:0009427">
    <property type="term" value="C:bacterial-type flagellum basal body, distal rod, L ring"/>
    <property type="evidence" value="ECO:0007669"/>
    <property type="project" value="InterPro"/>
</dbReference>
<comment type="subcellular location">
    <subcellularLocation>
        <location evidence="7">Cell outer membrane</location>
        <topology evidence="7">Lipid-anchor</topology>
    </subcellularLocation>
    <subcellularLocation>
        <location evidence="7">Bacterial flagellum basal body</location>
    </subcellularLocation>
</comment>
<accession>A0AAN0NL14</accession>
<comment type="similarity">
    <text evidence="2 7">Belongs to the FlgH family.</text>
</comment>
<dbReference type="NCBIfam" id="NF001305">
    <property type="entry name" value="PRK00249.1-5"/>
    <property type="match status" value="1"/>
</dbReference>
<feature type="compositionally biased region" description="Polar residues" evidence="8">
    <location>
        <begin position="101"/>
        <end position="115"/>
    </location>
</feature>
<evidence type="ECO:0000256" key="9">
    <source>
        <dbReference type="SAM" id="SignalP"/>
    </source>
</evidence>
<gene>
    <name evidence="7 10" type="primary">flgH</name>
    <name evidence="10" type="ORF">AABB31_03690</name>
</gene>
<dbReference type="InterPro" id="IPR000527">
    <property type="entry name" value="Flag_Lring"/>
</dbReference>